<evidence type="ECO:0000313" key="3">
    <source>
        <dbReference type="Proteomes" id="UP000518752"/>
    </source>
</evidence>
<comment type="caution">
    <text evidence="2">The sequence shown here is derived from an EMBL/GenBank/DDBJ whole genome shotgun (WGS) entry which is preliminary data.</text>
</comment>
<dbReference type="InterPro" id="IPR029052">
    <property type="entry name" value="Metallo-depent_PP-like"/>
</dbReference>
<accession>A0A8H5HFQ0</accession>
<proteinExistence type="predicted"/>
<dbReference type="OrthoDB" id="5593063at2759"/>
<organism evidence="2 3">
    <name type="scientific">Collybiopsis confluens</name>
    <dbReference type="NCBI Taxonomy" id="2823264"/>
    <lineage>
        <taxon>Eukaryota</taxon>
        <taxon>Fungi</taxon>
        <taxon>Dikarya</taxon>
        <taxon>Basidiomycota</taxon>
        <taxon>Agaricomycotina</taxon>
        <taxon>Agaricomycetes</taxon>
        <taxon>Agaricomycetidae</taxon>
        <taxon>Agaricales</taxon>
        <taxon>Marasmiineae</taxon>
        <taxon>Omphalotaceae</taxon>
        <taxon>Collybiopsis</taxon>
    </lineage>
</organism>
<sequence length="161" mass="17321">MDVFTWNLPFVGETITDMLVAVLNTCTKEECEEEDSNEEIMSPTTMSAGVEAAEDSEQRRKEIKNKIVAVGRAVRVFLLLRRKSDIENKRLPPDLYDADSEEGKALFASGSLPSTPAEHQEGTPSTPFAANGVAAGLEATLSSSILPSPLSLSTSSSISFP</sequence>
<protein>
    <submittedName>
        <fullName evidence="2">Uncharacterized protein</fullName>
    </submittedName>
</protein>
<dbReference type="EMBL" id="JAACJN010000052">
    <property type="protein sequence ID" value="KAF5382354.1"/>
    <property type="molecule type" value="Genomic_DNA"/>
</dbReference>
<dbReference type="GO" id="GO:0097720">
    <property type="term" value="P:calcineurin-mediated signaling"/>
    <property type="evidence" value="ECO:0007669"/>
    <property type="project" value="InterPro"/>
</dbReference>
<evidence type="ECO:0000313" key="2">
    <source>
        <dbReference type="EMBL" id="KAF5382354.1"/>
    </source>
</evidence>
<dbReference type="Proteomes" id="UP000518752">
    <property type="component" value="Unassembled WGS sequence"/>
</dbReference>
<keyword evidence="3" id="KW-1185">Reference proteome</keyword>
<reference evidence="2 3" key="1">
    <citation type="journal article" date="2020" name="ISME J.">
        <title>Uncovering the hidden diversity of litter-decomposition mechanisms in mushroom-forming fungi.</title>
        <authorList>
            <person name="Floudas D."/>
            <person name="Bentzer J."/>
            <person name="Ahren D."/>
            <person name="Johansson T."/>
            <person name="Persson P."/>
            <person name="Tunlid A."/>
        </authorList>
    </citation>
    <scope>NUCLEOTIDE SEQUENCE [LARGE SCALE GENOMIC DNA]</scope>
    <source>
        <strain evidence="2 3">CBS 406.79</strain>
    </source>
</reference>
<dbReference type="GO" id="GO:0033192">
    <property type="term" value="F:calmodulin-dependent protein phosphatase activity"/>
    <property type="evidence" value="ECO:0007669"/>
    <property type="project" value="InterPro"/>
</dbReference>
<gene>
    <name evidence="2" type="ORF">D9757_012715</name>
</gene>
<dbReference type="Gene3D" id="3.60.21.10">
    <property type="match status" value="1"/>
</dbReference>
<dbReference type="PANTHER" id="PTHR45673">
    <property type="entry name" value="SERINE/THREONINE-PROTEIN PHOSPHATASE 2B CATALYTIC SUBUNIT 1-RELATED"/>
    <property type="match status" value="1"/>
</dbReference>
<dbReference type="InterPro" id="IPR043360">
    <property type="entry name" value="PP2B"/>
</dbReference>
<feature type="region of interest" description="Disordered" evidence="1">
    <location>
        <begin position="106"/>
        <end position="130"/>
    </location>
</feature>
<dbReference type="SUPFAM" id="SSF56300">
    <property type="entry name" value="Metallo-dependent phosphatases"/>
    <property type="match status" value="1"/>
</dbReference>
<dbReference type="AlphaFoldDB" id="A0A8H5HFQ0"/>
<name>A0A8H5HFQ0_9AGAR</name>
<evidence type="ECO:0000256" key="1">
    <source>
        <dbReference type="SAM" id="MobiDB-lite"/>
    </source>
</evidence>